<feature type="transmembrane region" description="Helical" evidence="8">
    <location>
        <begin position="70"/>
        <end position="88"/>
    </location>
</feature>
<dbReference type="RefSeq" id="WP_159753274.1">
    <property type="nucleotide sequence ID" value="NZ_WUQX01000001.1"/>
</dbReference>
<dbReference type="Gene3D" id="1.20.1530.20">
    <property type="match status" value="1"/>
</dbReference>
<keyword evidence="3" id="KW-0813">Transport</keyword>
<evidence type="ECO:0000313" key="9">
    <source>
        <dbReference type="EMBL" id="MXP77731.1"/>
    </source>
</evidence>
<dbReference type="Pfam" id="PF03547">
    <property type="entry name" value="Mem_trans"/>
    <property type="match status" value="1"/>
</dbReference>
<reference evidence="9 10" key="1">
    <citation type="submission" date="2019-12" db="EMBL/GenBank/DDBJ databases">
        <title>Sporaefaciens musculi gen. nov., sp. nov., a novel bacterium isolated from the caecum of an obese mouse.</title>
        <authorList>
            <person name="Rasmussen T.S."/>
            <person name="Streidl T."/>
            <person name="Hitch T.C.A."/>
            <person name="Wortmann E."/>
            <person name="Deptula P."/>
            <person name="Hansen M."/>
            <person name="Nielsen D.S."/>
            <person name="Clavel T."/>
            <person name="Vogensen F.K."/>
        </authorList>
    </citation>
    <scope>NUCLEOTIDE SEQUENCE [LARGE SCALE GENOMIC DNA]</scope>
    <source>
        <strain evidence="9 10">WCA-9-b2</strain>
    </source>
</reference>
<dbReference type="GO" id="GO:0005886">
    <property type="term" value="C:plasma membrane"/>
    <property type="evidence" value="ECO:0007669"/>
    <property type="project" value="UniProtKB-SubCell"/>
</dbReference>
<evidence type="ECO:0000313" key="10">
    <source>
        <dbReference type="Proteomes" id="UP000460412"/>
    </source>
</evidence>
<comment type="caution">
    <text evidence="9">The sequence shown here is derived from an EMBL/GenBank/DDBJ whole genome shotgun (WGS) entry which is preliminary data.</text>
</comment>
<dbReference type="AlphaFoldDB" id="A0A7X3MJS2"/>
<comment type="subcellular location">
    <subcellularLocation>
        <location evidence="1">Cell membrane</location>
        <topology evidence="1">Multi-pass membrane protein</topology>
    </subcellularLocation>
</comment>
<keyword evidence="5 8" id="KW-0812">Transmembrane</keyword>
<evidence type="ECO:0000256" key="7">
    <source>
        <dbReference type="ARBA" id="ARBA00023136"/>
    </source>
</evidence>
<feature type="transmembrane region" description="Helical" evidence="8">
    <location>
        <begin position="37"/>
        <end position="58"/>
    </location>
</feature>
<gene>
    <name evidence="9" type="ORF">GN277_20970</name>
</gene>
<feature type="transmembrane region" description="Helical" evidence="8">
    <location>
        <begin position="12"/>
        <end position="31"/>
    </location>
</feature>
<sequence length="89" mass="9879">MELASITKRRLYWLSFVKLIVMPMAGLFYLIPVSDEVKTVMILAASCPVGVTGSLFALRYGKDAVYASELFAMSTIISIVTVPFMMLFC</sequence>
<organism evidence="9 10">
    <name type="scientific">Sporofaciens musculi</name>
    <dbReference type="NCBI Taxonomy" id="2681861"/>
    <lineage>
        <taxon>Bacteria</taxon>
        <taxon>Bacillati</taxon>
        <taxon>Bacillota</taxon>
        <taxon>Clostridia</taxon>
        <taxon>Lachnospirales</taxon>
        <taxon>Lachnospiraceae</taxon>
        <taxon>Sporofaciens</taxon>
    </lineage>
</organism>
<name>A0A7X3MJS2_9FIRM</name>
<evidence type="ECO:0000256" key="1">
    <source>
        <dbReference type="ARBA" id="ARBA00004651"/>
    </source>
</evidence>
<keyword evidence="4" id="KW-1003">Cell membrane</keyword>
<proteinExistence type="inferred from homology"/>
<dbReference type="GO" id="GO:0055085">
    <property type="term" value="P:transmembrane transport"/>
    <property type="evidence" value="ECO:0007669"/>
    <property type="project" value="InterPro"/>
</dbReference>
<dbReference type="InterPro" id="IPR004776">
    <property type="entry name" value="Mem_transp_PIN-like"/>
</dbReference>
<dbReference type="PANTHER" id="PTHR36838">
    <property type="entry name" value="AUXIN EFFLUX CARRIER FAMILY PROTEIN"/>
    <property type="match status" value="1"/>
</dbReference>
<dbReference type="EMBL" id="WUQX01000001">
    <property type="protein sequence ID" value="MXP77731.1"/>
    <property type="molecule type" value="Genomic_DNA"/>
</dbReference>
<accession>A0A7X3MJS2</accession>
<comment type="similarity">
    <text evidence="2">Belongs to the auxin efflux carrier (TC 2.A.69) family.</text>
</comment>
<evidence type="ECO:0000256" key="2">
    <source>
        <dbReference type="ARBA" id="ARBA00010145"/>
    </source>
</evidence>
<evidence type="ECO:0000256" key="4">
    <source>
        <dbReference type="ARBA" id="ARBA00022475"/>
    </source>
</evidence>
<protein>
    <recommendedName>
        <fullName evidence="11">PIN-like protein</fullName>
    </recommendedName>
</protein>
<evidence type="ECO:0008006" key="11">
    <source>
        <dbReference type="Google" id="ProtNLM"/>
    </source>
</evidence>
<dbReference type="PANTHER" id="PTHR36838:SF3">
    <property type="entry name" value="TRANSPORTER AUXIN EFFLUX CARRIER EC FAMILY"/>
    <property type="match status" value="1"/>
</dbReference>
<dbReference type="InterPro" id="IPR038770">
    <property type="entry name" value="Na+/solute_symporter_sf"/>
</dbReference>
<dbReference type="Proteomes" id="UP000460412">
    <property type="component" value="Unassembled WGS sequence"/>
</dbReference>
<keyword evidence="10" id="KW-1185">Reference proteome</keyword>
<evidence type="ECO:0000256" key="3">
    <source>
        <dbReference type="ARBA" id="ARBA00022448"/>
    </source>
</evidence>
<keyword evidence="7 8" id="KW-0472">Membrane</keyword>
<evidence type="ECO:0000256" key="5">
    <source>
        <dbReference type="ARBA" id="ARBA00022692"/>
    </source>
</evidence>
<keyword evidence="6 8" id="KW-1133">Transmembrane helix</keyword>
<evidence type="ECO:0000256" key="8">
    <source>
        <dbReference type="SAM" id="Phobius"/>
    </source>
</evidence>
<evidence type="ECO:0000256" key="6">
    <source>
        <dbReference type="ARBA" id="ARBA00022989"/>
    </source>
</evidence>